<accession>A0A6S7K9I1</accession>
<sequence>RAHQIGKDDSYPLSPTPVMSYIDLEVSGNNNTITPSRRSCRSRVKLLAEVSLSMSCNVSSPMSCPSSPIINDTNQDVCSCDPPSTQSPNVISQSTNPPSPCVTTRVTCASSRVHSSKLPPSVLTNLDPDDDIIIPYPPRPNPNHTPNHYHQPSLEPVVAPSGCTAGNSGTPLASPTPHHPTSNSPELSLPTSTHQSSSEPTVALSGCTTGDGDVVPNQSSNSPTFDPDNPPSPSTASQNPFIIPPPLPDSFLSSSTTDQSQPNNPIHQSSSEPTVALSGCTAGDGNFVPNQSSNPPTFGPDNPPSSTASQNHFIIPPPLSDSFLSSSTTYQSQPNNNQVPNANPPPNNVNDPFQDRWSSVFLDTISWDVFSNQCEKFSEDVIKTSQEKQSKKPSAGPRHPLRPSACPVNNNRASLRYNPREARKIQALYRLSKKRAARQVLNNNSPSYTGSTDDGNTFFTNVFGEKHCNTDKVKRGLDDFVPSSPIDENLYAPVTPEEAAKKLRSLSNSALGSDKVEYRPPSLG</sequence>
<gene>
    <name evidence="2" type="ORF">PACLA_8A059280</name>
</gene>
<feature type="region of interest" description="Disordered" evidence="1">
    <location>
        <begin position="112"/>
        <end position="354"/>
    </location>
</feature>
<dbReference type="OrthoDB" id="8195432at2759"/>
<proteinExistence type="predicted"/>
<feature type="region of interest" description="Disordered" evidence="1">
    <location>
        <begin position="505"/>
        <end position="524"/>
    </location>
</feature>
<dbReference type="Proteomes" id="UP001152795">
    <property type="component" value="Unassembled WGS sequence"/>
</dbReference>
<name>A0A6S7K9I1_PARCT</name>
<dbReference type="EMBL" id="CACRXK020026274">
    <property type="protein sequence ID" value="CAB4040101.1"/>
    <property type="molecule type" value="Genomic_DNA"/>
</dbReference>
<feature type="compositionally biased region" description="Polar residues" evidence="1">
    <location>
        <begin position="259"/>
        <end position="273"/>
    </location>
</feature>
<evidence type="ECO:0000256" key="1">
    <source>
        <dbReference type="SAM" id="MobiDB-lite"/>
    </source>
</evidence>
<organism evidence="2 3">
    <name type="scientific">Paramuricea clavata</name>
    <name type="common">Red gorgonian</name>
    <name type="synonym">Violescent sea-whip</name>
    <dbReference type="NCBI Taxonomy" id="317549"/>
    <lineage>
        <taxon>Eukaryota</taxon>
        <taxon>Metazoa</taxon>
        <taxon>Cnidaria</taxon>
        <taxon>Anthozoa</taxon>
        <taxon>Octocorallia</taxon>
        <taxon>Malacalcyonacea</taxon>
        <taxon>Plexauridae</taxon>
        <taxon>Paramuricea</taxon>
    </lineage>
</organism>
<feature type="region of interest" description="Disordered" evidence="1">
    <location>
        <begin position="382"/>
        <end position="412"/>
    </location>
</feature>
<keyword evidence="3" id="KW-1185">Reference proteome</keyword>
<feature type="non-terminal residue" evidence="2">
    <location>
        <position position="1"/>
    </location>
</feature>
<protein>
    <submittedName>
        <fullName evidence="2">Uncharacterized protein</fullName>
    </submittedName>
</protein>
<feature type="compositionally biased region" description="Low complexity" evidence="1">
    <location>
        <begin position="175"/>
        <end position="185"/>
    </location>
</feature>
<feature type="compositionally biased region" description="Low complexity" evidence="1">
    <location>
        <begin position="249"/>
        <end position="258"/>
    </location>
</feature>
<comment type="caution">
    <text evidence="2">The sequence shown here is derived from an EMBL/GenBank/DDBJ whole genome shotgun (WGS) entry which is preliminary data.</text>
</comment>
<evidence type="ECO:0000313" key="3">
    <source>
        <dbReference type="Proteomes" id="UP001152795"/>
    </source>
</evidence>
<evidence type="ECO:0000313" key="2">
    <source>
        <dbReference type="EMBL" id="CAB4040101.1"/>
    </source>
</evidence>
<reference evidence="2" key="1">
    <citation type="submission" date="2020-04" db="EMBL/GenBank/DDBJ databases">
        <authorList>
            <person name="Alioto T."/>
            <person name="Alioto T."/>
            <person name="Gomez Garrido J."/>
        </authorList>
    </citation>
    <scope>NUCLEOTIDE SEQUENCE</scope>
    <source>
        <strain evidence="2">A484AB</strain>
    </source>
</reference>
<feature type="compositionally biased region" description="Polar residues" evidence="1">
    <location>
        <begin position="164"/>
        <end position="173"/>
    </location>
</feature>
<feature type="compositionally biased region" description="Low complexity" evidence="1">
    <location>
        <begin position="320"/>
        <end position="341"/>
    </location>
</feature>
<dbReference type="AlphaFoldDB" id="A0A6S7K9I1"/>
<feature type="compositionally biased region" description="Polar residues" evidence="1">
    <location>
        <begin position="189"/>
        <end position="200"/>
    </location>
</feature>